<accession>A0A4C1T3K5</accession>
<proteinExistence type="predicted"/>
<dbReference type="EMBL" id="BGZK01000029">
    <property type="protein sequence ID" value="GBP08028.1"/>
    <property type="molecule type" value="Genomic_DNA"/>
</dbReference>
<evidence type="ECO:0000313" key="2">
    <source>
        <dbReference type="EMBL" id="GBP08028.1"/>
    </source>
</evidence>
<dbReference type="AlphaFoldDB" id="A0A4C1T3K5"/>
<comment type="caution">
    <text evidence="2">The sequence shown here is derived from an EMBL/GenBank/DDBJ whole genome shotgun (WGS) entry which is preliminary data.</text>
</comment>
<gene>
    <name evidence="2" type="ORF">EVAR_2850_1</name>
</gene>
<keyword evidence="3" id="KW-1185">Reference proteome</keyword>
<evidence type="ECO:0000313" key="3">
    <source>
        <dbReference type="Proteomes" id="UP000299102"/>
    </source>
</evidence>
<name>A0A4C1T3K5_EUMVA</name>
<sequence length="90" mass="9866">MVLATRKSLSQRAEGTVCGSGGRPATCPAHKGIHYGFVYLLGRSDSTSEMIGNPDYYWDAAQGGRRNSYKFNARESRTAIAVKERIVIDP</sequence>
<feature type="region of interest" description="Disordered" evidence="1">
    <location>
        <begin position="1"/>
        <end position="21"/>
    </location>
</feature>
<dbReference type="Proteomes" id="UP000299102">
    <property type="component" value="Unassembled WGS sequence"/>
</dbReference>
<evidence type="ECO:0000256" key="1">
    <source>
        <dbReference type="SAM" id="MobiDB-lite"/>
    </source>
</evidence>
<organism evidence="2 3">
    <name type="scientific">Eumeta variegata</name>
    <name type="common">Bagworm moth</name>
    <name type="synonym">Eumeta japonica</name>
    <dbReference type="NCBI Taxonomy" id="151549"/>
    <lineage>
        <taxon>Eukaryota</taxon>
        <taxon>Metazoa</taxon>
        <taxon>Ecdysozoa</taxon>
        <taxon>Arthropoda</taxon>
        <taxon>Hexapoda</taxon>
        <taxon>Insecta</taxon>
        <taxon>Pterygota</taxon>
        <taxon>Neoptera</taxon>
        <taxon>Endopterygota</taxon>
        <taxon>Lepidoptera</taxon>
        <taxon>Glossata</taxon>
        <taxon>Ditrysia</taxon>
        <taxon>Tineoidea</taxon>
        <taxon>Psychidae</taxon>
        <taxon>Oiketicinae</taxon>
        <taxon>Eumeta</taxon>
    </lineage>
</organism>
<reference evidence="2 3" key="1">
    <citation type="journal article" date="2019" name="Commun. Biol.">
        <title>The bagworm genome reveals a unique fibroin gene that provides high tensile strength.</title>
        <authorList>
            <person name="Kono N."/>
            <person name="Nakamura H."/>
            <person name="Ohtoshi R."/>
            <person name="Tomita M."/>
            <person name="Numata K."/>
            <person name="Arakawa K."/>
        </authorList>
    </citation>
    <scope>NUCLEOTIDE SEQUENCE [LARGE SCALE GENOMIC DNA]</scope>
</reference>
<protein>
    <submittedName>
        <fullName evidence="2">Uncharacterized protein</fullName>
    </submittedName>
</protein>